<dbReference type="SUPFAM" id="SSF51604">
    <property type="entry name" value="Enolase C-terminal domain-like"/>
    <property type="match status" value="1"/>
</dbReference>
<dbReference type="InterPro" id="IPR029065">
    <property type="entry name" value="Enolase_C-like"/>
</dbReference>
<proteinExistence type="predicted"/>
<dbReference type="PANTHER" id="PTHR48073">
    <property type="entry name" value="O-SUCCINYLBENZOATE SYNTHASE-RELATED"/>
    <property type="match status" value="1"/>
</dbReference>
<dbReference type="InterPro" id="IPR018110">
    <property type="entry name" value="Mandel_Rmase/mucon_lact_enz_CS"/>
</dbReference>
<sequence>MFKAQYVRRDFIFKEAGGTSRGVLRTKPSWLIKISSENGDVGIGECSIIPGLSIEDSPLLEKKIEEVCTDIEQYANDYQTSLVDYPALRFALETAFTGLANGSTYTLFDSDFVNLSKPITINGLIWMGEQAEMLKRIEEKLSKGFKCLKLKVGAIDFNKELELLSTIRKNYSAKELELRVDANGAFSFSSAMDKLSALAKYDIHSIEQPIAAGQYEAMYHLCQQSPIAVALDEELIGIKHCDEKRRLLETIQPQYIILKPSLIGGFKSSNEWIELAEQLNVGWWATSALESNIGLNAIAQWVYTKNNSLRQGLGTGQVFTNNIKSPLYLDGDQLYYGEENCWENPFSN</sequence>
<dbReference type="RefSeq" id="WP_200465729.1">
    <property type="nucleotide sequence ID" value="NZ_JAENRR010000035.1"/>
</dbReference>
<dbReference type="InterPro" id="IPR029017">
    <property type="entry name" value="Enolase-like_N"/>
</dbReference>
<accession>A0ABS1HLF4</accession>
<dbReference type="PROSITE" id="PS00909">
    <property type="entry name" value="MR_MLE_2"/>
    <property type="match status" value="1"/>
</dbReference>
<evidence type="ECO:0000313" key="3">
    <source>
        <dbReference type="EMBL" id="MBK3518502.1"/>
    </source>
</evidence>
<evidence type="ECO:0000313" key="4">
    <source>
        <dbReference type="Proteomes" id="UP000605676"/>
    </source>
</evidence>
<dbReference type="SUPFAM" id="SSF54826">
    <property type="entry name" value="Enolase N-terminal domain-like"/>
    <property type="match status" value="1"/>
</dbReference>
<keyword evidence="1" id="KW-0479">Metal-binding</keyword>
<protein>
    <submittedName>
        <fullName evidence="3">O-succinylbenzoate synthase</fullName>
    </submittedName>
</protein>
<dbReference type="Proteomes" id="UP000605676">
    <property type="component" value="Unassembled WGS sequence"/>
</dbReference>
<dbReference type="InterPro" id="IPR036849">
    <property type="entry name" value="Enolase-like_C_sf"/>
</dbReference>
<evidence type="ECO:0000256" key="1">
    <source>
        <dbReference type="ARBA" id="ARBA00022723"/>
    </source>
</evidence>
<organism evidence="3 4">
    <name type="scientific">Carboxylicivirga marina</name>
    <dbReference type="NCBI Taxonomy" id="2800988"/>
    <lineage>
        <taxon>Bacteria</taxon>
        <taxon>Pseudomonadati</taxon>
        <taxon>Bacteroidota</taxon>
        <taxon>Bacteroidia</taxon>
        <taxon>Marinilabiliales</taxon>
        <taxon>Marinilabiliaceae</taxon>
        <taxon>Carboxylicivirga</taxon>
    </lineage>
</organism>
<dbReference type="PANTHER" id="PTHR48073:SF2">
    <property type="entry name" value="O-SUCCINYLBENZOATE SYNTHASE"/>
    <property type="match status" value="1"/>
</dbReference>
<dbReference type="EMBL" id="JAENRR010000035">
    <property type="protein sequence ID" value="MBK3518502.1"/>
    <property type="molecule type" value="Genomic_DNA"/>
</dbReference>
<dbReference type="Pfam" id="PF13378">
    <property type="entry name" value="MR_MLE_C"/>
    <property type="match status" value="1"/>
</dbReference>
<dbReference type="SMART" id="SM00922">
    <property type="entry name" value="MR_MLE"/>
    <property type="match status" value="1"/>
</dbReference>
<gene>
    <name evidence="3" type="ORF">JIV24_14250</name>
</gene>
<dbReference type="InterPro" id="IPR013342">
    <property type="entry name" value="Mandelate_racemase_C"/>
</dbReference>
<dbReference type="Gene3D" id="3.30.390.10">
    <property type="entry name" value="Enolase-like, N-terminal domain"/>
    <property type="match status" value="1"/>
</dbReference>
<name>A0ABS1HLF4_9BACT</name>
<reference evidence="3 4" key="1">
    <citation type="submission" date="2021-01" db="EMBL/GenBank/DDBJ databases">
        <title>Carboxyliciviraga sp.nov., isolated from coastal sediments.</title>
        <authorList>
            <person name="Lu D."/>
            <person name="Zhang T."/>
        </authorList>
    </citation>
    <scope>NUCLEOTIDE SEQUENCE [LARGE SCALE GENOMIC DNA]</scope>
    <source>
        <strain evidence="3 4">N1Y132</strain>
    </source>
</reference>
<dbReference type="CDD" id="cd03320">
    <property type="entry name" value="OSBS"/>
    <property type="match status" value="1"/>
</dbReference>
<keyword evidence="4" id="KW-1185">Reference proteome</keyword>
<evidence type="ECO:0000259" key="2">
    <source>
        <dbReference type="SMART" id="SM00922"/>
    </source>
</evidence>
<dbReference type="SFLD" id="SFLDF00009">
    <property type="entry name" value="o-succinylbenzoate_synthase"/>
    <property type="match status" value="1"/>
</dbReference>
<feature type="domain" description="Mandelate racemase/muconate lactonizing enzyme C-terminal" evidence="2">
    <location>
        <begin position="130"/>
        <end position="228"/>
    </location>
</feature>
<dbReference type="SFLD" id="SFLDS00001">
    <property type="entry name" value="Enolase"/>
    <property type="match status" value="1"/>
</dbReference>
<dbReference type="SFLD" id="SFLDG00180">
    <property type="entry name" value="muconate_cycloisomerase"/>
    <property type="match status" value="1"/>
</dbReference>
<comment type="caution">
    <text evidence="3">The sequence shown here is derived from an EMBL/GenBank/DDBJ whole genome shotgun (WGS) entry which is preliminary data.</text>
</comment>
<dbReference type="Gene3D" id="3.20.20.120">
    <property type="entry name" value="Enolase-like C-terminal domain"/>
    <property type="match status" value="1"/>
</dbReference>